<evidence type="ECO:0000256" key="1">
    <source>
        <dbReference type="ARBA" id="ARBA00004339"/>
    </source>
</evidence>
<name>A4AC58_9GAMM</name>
<feature type="chain" id="PRO_5002665545" evidence="6">
    <location>
        <begin position="30"/>
        <end position="534"/>
    </location>
</feature>
<evidence type="ECO:0000256" key="3">
    <source>
        <dbReference type="ARBA" id="ARBA00022729"/>
    </source>
</evidence>
<dbReference type="EMBL" id="AAOA02000006">
    <property type="protein sequence ID" value="EAQ96508.1"/>
    <property type="molecule type" value="Genomic_DNA"/>
</dbReference>
<dbReference type="InterPro" id="IPR023346">
    <property type="entry name" value="Lysozyme-like_dom_sf"/>
</dbReference>
<dbReference type="SUPFAM" id="SSF53955">
    <property type="entry name" value="Lysozyme-like"/>
    <property type="match status" value="1"/>
</dbReference>
<dbReference type="Pfam" id="PF00497">
    <property type="entry name" value="SBP_bac_3"/>
    <property type="match status" value="1"/>
</dbReference>
<evidence type="ECO:0000256" key="4">
    <source>
        <dbReference type="ARBA" id="ARBA00023237"/>
    </source>
</evidence>
<evidence type="ECO:0000256" key="2">
    <source>
        <dbReference type="ARBA" id="ARBA00010333"/>
    </source>
</evidence>
<dbReference type="SUPFAM" id="SSF53850">
    <property type="entry name" value="Periplasmic binding protein-like II"/>
    <property type="match status" value="1"/>
</dbReference>
<evidence type="ECO:0000256" key="5">
    <source>
        <dbReference type="SAM" id="MobiDB-lite"/>
    </source>
</evidence>
<gene>
    <name evidence="8" type="ORF">KT71_05772</name>
</gene>
<evidence type="ECO:0000256" key="6">
    <source>
        <dbReference type="SAM" id="SignalP"/>
    </source>
</evidence>
<accession>A4AC58</accession>
<dbReference type="CDD" id="cd01009">
    <property type="entry name" value="PBP2_YfhD_N"/>
    <property type="match status" value="1"/>
</dbReference>
<dbReference type="PROSITE" id="PS51257">
    <property type="entry name" value="PROKAR_LIPOPROTEIN"/>
    <property type="match status" value="1"/>
</dbReference>
<evidence type="ECO:0000313" key="8">
    <source>
        <dbReference type="EMBL" id="EAQ96508.1"/>
    </source>
</evidence>
<proteinExistence type="inferred from homology"/>
<reference evidence="8 9" key="2">
    <citation type="journal article" date="2009" name="PLoS ONE">
        <title>The photosynthetic apparatus and its regulation in the aerobic gammaproteobacterium Congregibacter litoralis gen. nov., sp. nov.</title>
        <authorList>
            <person name="Spring S."/>
            <person name="Lunsdorf H."/>
            <person name="Fuchs B.M."/>
            <person name="Tindall B.J."/>
        </authorList>
    </citation>
    <scope>NUCLEOTIDE SEQUENCE [LARGE SCALE GENOMIC DNA]</scope>
    <source>
        <strain evidence="8">KT71</strain>
    </source>
</reference>
<comment type="subcellular location">
    <subcellularLocation>
        <location evidence="1">Cell outer membrane</location>
        <topology evidence="1">Peripheral membrane protein</topology>
    </subcellularLocation>
</comment>
<organism evidence="8 9">
    <name type="scientific">Congregibacter litoralis KT71</name>
    <dbReference type="NCBI Taxonomy" id="314285"/>
    <lineage>
        <taxon>Bacteria</taxon>
        <taxon>Pseudomonadati</taxon>
        <taxon>Pseudomonadota</taxon>
        <taxon>Gammaproteobacteria</taxon>
        <taxon>Cellvibrionales</taxon>
        <taxon>Halieaceae</taxon>
        <taxon>Congregibacter</taxon>
    </lineage>
</organism>
<dbReference type="HOGENOM" id="CLU_027494_1_0_6"/>
<dbReference type="RefSeq" id="WP_008293573.1">
    <property type="nucleotide sequence ID" value="NZ_CM002299.1"/>
</dbReference>
<dbReference type="Proteomes" id="UP000019205">
    <property type="component" value="Chromosome"/>
</dbReference>
<dbReference type="Gene3D" id="1.10.530.10">
    <property type="match status" value="1"/>
</dbReference>
<dbReference type="InterPro" id="IPR008258">
    <property type="entry name" value="Transglycosylase_SLT_dom_1"/>
</dbReference>
<sequence>MKSRSSKKLSILFFAAALLCACGDSQSEANGAEQANPAVVTQKVSEGSATEKPEPEEELFDSDIATPGGDMNPADNPEAPGMRRWTGDLDEMEDRRVVRILTVYGPGRFHLEEGRGRGLIAEMATRLEEHLNQNMERKHIRVYTIVIPVARDQLIPALLDGRGDIIAAGLTITPERQEVVDFSIPASKPLNEILVTGPSAPTISTLDDLSGKTVYLRESSSYRESVDALNQRLVEKGLPPVAIESMPGSLEDDDLIEMVNAGLLPWAIVDDYKPQLWEGVFTDLVVRDDLVFRKGGRTAWALRKDSPLLKASVDAFIKKNRAGTLYGNILINRYIRDFDWAANALSEEDYARFNELQHIFQKYGEQYGIEYLFAAAQGYQESRLDQSVRSHAGAVGVMQLLPATAADKSVAIPNITEVEPNIHAGIKYMDFLRDRYFSDPEITPLNRGLLALGAYNAGPARMIRMRAKAREKGYDPNVWFDNVELVAAEEIGRETVQYVSNIFRYYLTYRMVAKQELQRAEARRAAGISDVLDR</sequence>
<feature type="signal peptide" evidence="6">
    <location>
        <begin position="1"/>
        <end position="29"/>
    </location>
</feature>
<dbReference type="PANTHER" id="PTHR35936">
    <property type="entry name" value="MEMBRANE-BOUND LYTIC MUREIN TRANSGLYCOSYLASE F"/>
    <property type="match status" value="1"/>
</dbReference>
<comment type="caution">
    <text evidence="8">The sequence shown here is derived from an EMBL/GenBank/DDBJ whole genome shotgun (WGS) entry which is preliminary data.</text>
</comment>
<dbReference type="CDD" id="cd13403">
    <property type="entry name" value="MLTF-like"/>
    <property type="match status" value="1"/>
</dbReference>
<keyword evidence="9" id="KW-1185">Reference proteome</keyword>
<dbReference type="GO" id="GO:0009279">
    <property type="term" value="C:cell outer membrane"/>
    <property type="evidence" value="ECO:0007669"/>
    <property type="project" value="UniProtKB-SubCell"/>
</dbReference>
<dbReference type="SMART" id="SM00062">
    <property type="entry name" value="PBPb"/>
    <property type="match status" value="1"/>
</dbReference>
<dbReference type="STRING" id="314285.KT71_05772"/>
<dbReference type="AlphaFoldDB" id="A4AC58"/>
<keyword evidence="4" id="KW-0472">Membrane</keyword>
<evidence type="ECO:0000313" key="9">
    <source>
        <dbReference type="Proteomes" id="UP000019205"/>
    </source>
</evidence>
<dbReference type="Gene3D" id="3.40.190.10">
    <property type="entry name" value="Periplasmic binding protein-like II"/>
    <property type="match status" value="2"/>
</dbReference>
<evidence type="ECO:0000259" key="7">
    <source>
        <dbReference type="SMART" id="SM00062"/>
    </source>
</evidence>
<keyword evidence="3 6" id="KW-0732">Signal</keyword>
<keyword evidence="4" id="KW-0998">Cell outer membrane</keyword>
<reference evidence="8 9" key="1">
    <citation type="journal article" date="2007" name="Proc. Natl. Acad. Sci. U.S.A.">
        <title>Characterization of a marine gammaproteobacterium capable of aerobic anoxygenic photosynthesis.</title>
        <authorList>
            <person name="Fuchs B.M."/>
            <person name="Spring S."/>
            <person name="Teeling H."/>
            <person name="Quast C."/>
            <person name="Wulf J."/>
            <person name="Schattenhofer M."/>
            <person name="Yan S."/>
            <person name="Ferriera S."/>
            <person name="Johnson J."/>
            <person name="Glockner F.O."/>
            <person name="Amann R."/>
        </authorList>
    </citation>
    <scope>NUCLEOTIDE SEQUENCE [LARGE SCALE GENOMIC DNA]</scope>
    <source>
        <strain evidence="8">KT71</strain>
    </source>
</reference>
<dbReference type="eggNOG" id="COG4623">
    <property type="taxonomic scope" value="Bacteria"/>
</dbReference>
<feature type="region of interest" description="Disordered" evidence="5">
    <location>
        <begin position="26"/>
        <end position="88"/>
    </location>
</feature>
<dbReference type="InterPro" id="IPR001638">
    <property type="entry name" value="Solute-binding_3/MltF_N"/>
</dbReference>
<feature type="domain" description="Solute-binding protein family 3/N-terminal" evidence="7">
    <location>
        <begin position="97"/>
        <end position="337"/>
    </location>
</feature>
<dbReference type="OrthoDB" id="9815002at2"/>
<dbReference type="Pfam" id="PF01464">
    <property type="entry name" value="SLT"/>
    <property type="match status" value="1"/>
</dbReference>
<comment type="similarity">
    <text evidence="2">Belongs to the bacterial solute-binding protein 3 family.</text>
</comment>
<protein>
    <submittedName>
        <fullName evidence="8">Putative soluble lytic transglycosylase fused to an ABC-type amino acid-binding protein</fullName>
    </submittedName>
</protein>
<dbReference type="PANTHER" id="PTHR35936:SF32">
    <property type="entry name" value="MEMBRANE-BOUND LYTIC MUREIN TRANSGLYCOSYLASE F"/>
    <property type="match status" value="1"/>
</dbReference>